<keyword evidence="3" id="KW-1185">Reference proteome</keyword>
<sequence>MVTTLICFDPDTRFCGWKYTSPWFTLEKPSRQIATTTPVLTPISSSLRRRKSTTARTSTTSGIQSQSTFPSASAAATRYSDLRSHHLGNLNGARQKSYDHDNEKVHQHHQRHQLQSRCQRVVEKATFPSVNKDAPFHFERIRVDPEENGGGGFSTVQPVPTSGGFVVIPEITSAKGRIRKN</sequence>
<evidence type="ECO:0000313" key="2">
    <source>
        <dbReference type="EnsemblMetazoa" id="CJA31520.1"/>
    </source>
</evidence>
<dbReference type="EnsemblMetazoa" id="CJA31520.1">
    <property type="protein sequence ID" value="CJA31520.1"/>
    <property type="gene ID" value="WBGene00207367"/>
</dbReference>
<proteinExistence type="predicted"/>
<evidence type="ECO:0000313" key="3">
    <source>
        <dbReference type="Proteomes" id="UP000005237"/>
    </source>
</evidence>
<name>A0A8R1IG47_CAEJA</name>
<feature type="compositionally biased region" description="Low complexity" evidence="1">
    <location>
        <begin position="54"/>
        <end position="68"/>
    </location>
</feature>
<dbReference type="AlphaFoldDB" id="A0A8R1IG47"/>
<evidence type="ECO:0000256" key="1">
    <source>
        <dbReference type="SAM" id="MobiDB-lite"/>
    </source>
</evidence>
<dbReference type="Proteomes" id="UP000005237">
    <property type="component" value="Unassembled WGS sequence"/>
</dbReference>
<accession>A0A8R1IG47</accession>
<protein>
    <submittedName>
        <fullName evidence="2">Uncharacterized protein</fullName>
    </submittedName>
</protein>
<reference evidence="3" key="1">
    <citation type="submission" date="2010-08" db="EMBL/GenBank/DDBJ databases">
        <authorList>
            <consortium name="Caenorhabditis japonica Sequencing Consortium"/>
            <person name="Wilson R.K."/>
        </authorList>
    </citation>
    <scope>NUCLEOTIDE SEQUENCE [LARGE SCALE GENOMIC DNA]</scope>
    <source>
        <strain evidence="3">DF5081</strain>
    </source>
</reference>
<feature type="region of interest" description="Disordered" evidence="1">
    <location>
        <begin position="45"/>
        <end position="75"/>
    </location>
</feature>
<organism evidence="2 3">
    <name type="scientific">Caenorhabditis japonica</name>
    <dbReference type="NCBI Taxonomy" id="281687"/>
    <lineage>
        <taxon>Eukaryota</taxon>
        <taxon>Metazoa</taxon>
        <taxon>Ecdysozoa</taxon>
        <taxon>Nematoda</taxon>
        <taxon>Chromadorea</taxon>
        <taxon>Rhabditida</taxon>
        <taxon>Rhabditina</taxon>
        <taxon>Rhabditomorpha</taxon>
        <taxon>Rhabditoidea</taxon>
        <taxon>Rhabditidae</taxon>
        <taxon>Peloderinae</taxon>
        <taxon>Caenorhabditis</taxon>
    </lineage>
</organism>
<reference evidence="2" key="2">
    <citation type="submission" date="2022-06" db="UniProtKB">
        <authorList>
            <consortium name="EnsemblMetazoa"/>
        </authorList>
    </citation>
    <scope>IDENTIFICATION</scope>
    <source>
        <strain evidence="2">DF5081</strain>
    </source>
</reference>